<reference evidence="2" key="1">
    <citation type="submission" date="2018-05" db="EMBL/GenBank/DDBJ databases">
        <authorList>
            <person name="Lanie J.A."/>
            <person name="Ng W.-L."/>
            <person name="Kazmierczak K.M."/>
            <person name="Andrzejewski T.M."/>
            <person name="Davidsen T.M."/>
            <person name="Wayne K.J."/>
            <person name="Tettelin H."/>
            <person name="Glass J.I."/>
            <person name="Rusch D."/>
            <person name="Podicherti R."/>
            <person name="Tsui H.-C.T."/>
            <person name="Winkler M.E."/>
        </authorList>
    </citation>
    <scope>NUCLEOTIDE SEQUENCE</scope>
</reference>
<sequence length="374" mass="42943">MFTPLQYRQYQEEGYLILRNVFSNDELNKLNQAADRNPPLDDGEDKGGVGNWPNPGRYTLAKNSWCDPAFIHFAEHPTIVSGAKELLNDDVHLTAYVLYDRTPGGAGLPAHHDYKRWRPVGSSLNWLFTIIPMCDFDDMTGQLLVAPGSHHTDRLTDRGEGVMHISEAIHPDPDDFIDPRLKRGDLLFMNMHLWHKAADNTSDLHRRGLFNKYAAKHYPPATGYYLFSDDVHALFSEAGKDLIAVHSNKVIETTRLLLQREGKNGDEYFFVLEDHKLRLPGGSVYFEDAIPDWDVGNYIGALQTKILNEIRLETPWVTYVGDYEEDEHLCRIYAYPMNRNGFPVAYSEGRWVSEADTRDQTFRFGYEARVITDW</sequence>
<gene>
    <name evidence="2" type="ORF">METZ01_LOCUS209471</name>
</gene>
<dbReference type="EMBL" id="UINC01047392">
    <property type="protein sequence ID" value="SVB56617.1"/>
    <property type="molecule type" value="Genomic_DNA"/>
</dbReference>
<protein>
    <submittedName>
        <fullName evidence="2">Uncharacterized protein</fullName>
    </submittedName>
</protein>
<dbReference type="SUPFAM" id="SSF51197">
    <property type="entry name" value="Clavaminate synthase-like"/>
    <property type="match status" value="1"/>
</dbReference>
<name>A0A382F3G9_9ZZZZ</name>
<dbReference type="Pfam" id="PF05721">
    <property type="entry name" value="PhyH"/>
    <property type="match status" value="1"/>
</dbReference>
<dbReference type="PANTHER" id="PTHR20883:SF48">
    <property type="entry name" value="ECTOINE DIOXYGENASE"/>
    <property type="match status" value="1"/>
</dbReference>
<feature type="region of interest" description="Disordered" evidence="1">
    <location>
        <begin position="32"/>
        <end position="52"/>
    </location>
</feature>
<dbReference type="InterPro" id="IPR008775">
    <property type="entry name" value="Phytyl_CoA_dOase-like"/>
</dbReference>
<dbReference type="AlphaFoldDB" id="A0A382F3G9"/>
<feature type="non-terminal residue" evidence="2">
    <location>
        <position position="374"/>
    </location>
</feature>
<accession>A0A382F3G9</accession>
<dbReference type="GO" id="GO:0046872">
    <property type="term" value="F:metal ion binding"/>
    <property type="evidence" value="ECO:0007669"/>
    <property type="project" value="UniProtKB-ARBA"/>
</dbReference>
<organism evidence="2">
    <name type="scientific">marine metagenome</name>
    <dbReference type="NCBI Taxonomy" id="408172"/>
    <lineage>
        <taxon>unclassified sequences</taxon>
        <taxon>metagenomes</taxon>
        <taxon>ecological metagenomes</taxon>
    </lineage>
</organism>
<dbReference type="GO" id="GO:0016491">
    <property type="term" value="F:oxidoreductase activity"/>
    <property type="evidence" value="ECO:0007669"/>
    <property type="project" value="UniProtKB-ARBA"/>
</dbReference>
<evidence type="ECO:0000313" key="2">
    <source>
        <dbReference type="EMBL" id="SVB56617.1"/>
    </source>
</evidence>
<proteinExistence type="predicted"/>
<dbReference type="PANTHER" id="PTHR20883">
    <property type="entry name" value="PHYTANOYL-COA DIOXYGENASE DOMAIN CONTAINING 1"/>
    <property type="match status" value="1"/>
</dbReference>
<evidence type="ECO:0000256" key="1">
    <source>
        <dbReference type="SAM" id="MobiDB-lite"/>
    </source>
</evidence>
<dbReference type="Gene3D" id="2.60.120.620">
    <property type="entry name" value="q2cbj1_9rhob like domain"/>
    <property type="match status" value="1"/>
</dbReference>